<evidence type="ECO:0000256" key="15">
    <source>
        <dbReference type="PIRNR" id="PIRNR000854"/>
    </source>
</evidence>
<evidence type="ECO:0000256" key="5">
    <source>
        <dbReference type="ARBA" id="ARBA00011996"/>
    </source>
</evidence>
<evidence type="ECO:0000256" key="6">
    <source>
        <dbReference type="ARBA" id="ARBA00021623"/>
    </source>
</evidence>
<dbReference type="SUPFAM" id="SSF51621">
    <property type="entry name" value="Phosphoenolpyruvate/pyruvate domain"/>
    <property type="match status" value="1"/>
</dbReference>
<evidence type="ECO:0000256" key="4">
    <source>
        <dbReference type="ARBA" id="ARBA00007837"/>
    </source>
</evidence>
<evidence type="ECO:0000259" key="16">
    <source>
        <dbReference type="Pfam" id="PF00391"/>
    </source>
</evidence>
<evidence type="ECO:0000313" key="20">
    <source>
        <dbReference type="Proteomes" id="UP000463939"/>
    </source>
</evidence>
<keyword evidence="12 15" id="KW-0460">Magnesium</keyword>
<comment type="catalytic activity">
    <reaction evidence="14 15">
        <text>pyruvate + ATP + H2O = phosphoenolpyruvate + AMP + phosphate + 2 H(+)</text>
        <dbReference type="Rhea" id="RHEA:11364"/>
        <dbReference type="ChEBI" id="CHEBI:15361"/>
        <dbReference type="ChEBI" id="CHEBI:15377"/>
        <dbReference type="ChEBI" id="CHEBI:15378"/>
        <dbReference type="ChEBI" id="CHEBI:30616"/>
        <dbReference type="ChEBI" id="CHEBI:43474"/>
        <dbReference type="ChEBI" id="CHEBI:58702"/>
        <dbReference type="ChEBI" id="CHEBI:456215"/>
        <dbReference type="EC" id="2.7.9.2"/>
    </reaction>
</comment>
<feature type="domain" description="Pyruvate phosphate dikinase AMP/ATP-binding" evidence="17">
    <location>
        <begin position="18"/>
        <end position="349"/>
    </location>
</feature>
<dbReference type="SUPFAM" id="SSF56059">
    <property type="entry name" value="Glutathione synthetase ATP-binding domain-like"/>
    <property type="match status" value="1"/>
</dbReference>
<dbReference type="InterPro" id="IPR000121">
    <property type="entry name" value="PEP_util_C"/>
</dbReference>
<gene>
    <name evidence="19" type="primary">ppsA</name>
    <name evidence="19" type="ORF">SFSGTM_17140</name>
</gene>
<dbReference type="PROSITE" id="PS00370">
    <property type="entry name" value="PEP_ENZYMES_PHOS_SITE"/>
    <property type="match status" value="1"/>
</dbReference>
<dbReference type="RefSeq" id="WP_162084839.1">
    <property type="nucleotide sequence ID" value="NZ_AP021881.1"/>
</dbReference>
<reference evidence="20" key="1">
    <citation type="submission" date="2019-11" db="EMBL/GenBank/DDBJ databases">
        <title>Isolation and characterization of a novel species in the genus Sulfuriferula.</title>
        <authorList>
            <person name="Mochizuki J."/>
            <person name="Kojima H."/>
            <person name="Fukui M."/>
        </authorList>
    </citation>
    <scope>NUCLEOTIDE SEQUENCE [LARGE SCALE GENOMIC DNA]</scope>
    <source>
        <strain evidence="20">SGTM</strain>
    </source>
</reference>
<evidence type="ECO:0000259" key="18">
    <source>
        <dbReference type="Pfam" id="PF02896"/>
    </source>
</evidence>
<dbReference type="GO" id="GO:0006094">
    <property type="term" value="P:gluconeogenesis"/>
    <property type="evidence" value="ECO:0007669"/>
    <property type="project" value="UniProtKB-UniPathway"/>
</dbReference>
<evidence type="ECO:0000256" key="9">
    <source>
        <dbReference type="ARBA" id="ARBA00022741"/>
    </source>
</evidence>
<dbReference type="EC" id="2.7.9.2" evidence="5 15"/>
<keyword evidence="7 15" id="KW-0808">Transferase</keyword>
<dbReference type="InterPro" id="IPR008279">
    <property type="entry name" value="PEP-util_enz_mobile_dom"/>
</dbReference>
<evidence type="ECO:0000259" key="17">
    <source>
        <dbReference type="Pfam" id="PF01326"/>
    </source>
</evidence>
<evidence type="ECO:0000256" key="7">
    <source>
        <dbReference type="ARBA" id="ARBA00022679"/>
    </source>
</evidence>
<dbReference type="InterPro" id="IPR023151">
    <property type="entry name" value="PEP_util_CS"/>
</dbReference>
<comment type="function">
    <text evidence="2 15">Catalyzes the phosphorylation of pyruvate to phosphoenolpyruvate.</text>
</comment>
<dbReference type="EMBL" id="AP021881">
    <property type="protein sequence ID" value="BBP01006.1"/>
    <property type="molecule type" value="Genomic_DNA"/>
</dbReference>
<evidence type="ECO:0000256" key="11">
    <source>
        <dbReference type="ARBA" id="ARBA00022840"/>
    </source>
</evidence>
<dbReference type="InterPro" id="IPR006319">
    <property type="entry name" value="PEP_synth"/>
</dbReference>
<dbReference type="PANTHER" id="PTHR43030">
    <property type="entry name" value="PHOSPHOENOLPYRUVATE SYNTHASE"/>
    <property type="match status" value="1"/>
</dbReference>
<dbReference type="InterPro" id="IPR040442">
    <property type="entry name" value="Pyrv_kinase-like_dom_sf"/>
</dbReference>
<evidence type="ECO:0000256" key="14">
    <source>
        <dbReference type="ARBA" id="ARBA00047700"/>
    </source>
</evidence>
<name>A0A809RHA0_9PROT</name>
<dbReference type="AlphaFoldDB" id="A0A809RHA0"/>
<dbReference type="GO" id="GO:0008986">
    <property type="term" value="F:pyruvate, water dikinase activity"/>
    <property type="evidence" value="ECO:0007669"/>
    <property type="project" value="UniProtKB-EC"/>
</dbReference>
<proteinExistence type="inferred from homology"/>
<organism evidence="19 20">
    <name type="scientific">Sulfuriferula nivalis</name>
    <dbReference type="NCBI Taxonomy" id="2675298"/>
    <lineage>
        <taxon>Bacteria</taxon>
        <taxon>Pseudomonadati</taxon>
        <taxon>Pseudomonadota</taxon>
        <taxon>Betaproteobacteria</taxon>
        <taxon>Nitrosomonadales</taxon>
        <taxon>Sulfuricellaceae</taxon>
        <taxon>Sulfuriferula</taxon>
    </lineage>
</organism>
<dbReference type="FunFam" id="3.30.1490.20:FF:000010">
    <property type="entry name" value="Phosphoenolpyruvate synthase"/>
    <property type="match status" value="1"/>
</dbReference>
<keyword evidence="9 15" id="KW-0547">Nucleotide-binding</keyword>
<keyword evidence="11 15" id="KW-0067">ATP-binding</keyword>
<evidence type="ECO:0000313" key="19">
    <source>
        <dbReference type="EMBL" id="BBP01006.1"/>
    </source>
</evidence>
<dbReference type="NCBIfam" id="TIGR01418">
    <property type="entry name" value="PEP_synth"/>
    <property type="match status" value="1"/>
</dbReference>
<keyword evidence="8 15" id="KW-0479">Metal-binding</keyword>
<evidence type="ECO:0000256" key="1">
    <source>
        <dbReference type="ARBA" id="ARBA00001946"/>
    </source>
</evidence>
<keyword evidence="10 15" id="KW-0418">Kinase</keyword>
<comment type="cofactor">
    <cofactor evidence="1 15">
        <name>Mg(2+)</name>
        <dbReference type="ChEBI" id="CHEBI:18420"/>
    </cofactor>
</comment>
<accession>A0A809RHA0</accession>
<dbReference type="Gene3D" id="3.50.30.10">
    <property type="entry name" value="Phosphohistidine domain"/>
    <property type="match status" value="1"/>
</dbReference>
<dbReference type="GO" id="GO:0046872">
    <property type="term" value="F:metal ion binding"/>
    <property type="evidence" value="ECO:0007669"/>
    <property type="project" value="UniProtKB-KW"/>
</dbReference>
<evidence type="ECO:0000256" key="13">
    <source>
        <dbReference type="ARBA" id="ARBA00033470"/>
    </source>
</evidence>
<comment type="similarity">
    <text evidence="4 15">Belongs to the PEP-utilizing enzyme family.</text>
</comment>
<dbReference type="InterPro" id="IPR015813">
    <property type="entry name" value="Pyrv/PenolPyrv_kinase-like_dom"/>
</dbReference>
<dbReference type="PANTHER" id="PTHR43030:SF1">
    <property type="entry name" value="PHOSPHOENOLPYRUVATE SYNTHASE"/>
    <property type="match status" value="1"/>
</dbReference>
<dbReference type="InterPro" id="IPR013815">
    <property type="entry name" value="ATP_grasp_subdomain_1"/>
</dbReference>
<dbReference type="NCBIfam" id="NF005057">
    <property type="entry name" value="PRK06464.1"/>
    <property type="match status" value="1"/>
</dbReference>
<dbReference type="SUPFAM" id="SSF52009">
    <property type="entry name" value="Phosphohistidine domain"/>
    <property type="match status" value="1"/>
</dbReference>
<feature type="domain" description="PEP-utilising enzyme C-terminal" evidence="18">
    <location>
        <begin position="487"/>
        <end position="793"/>
    </location>
</feature>
<dbReference type="PIRSF" id="PIRSF000854">
    <property type="entry name" value="PEP_synthase"/>
    <property type="match status" value="1"/>
</dbReference>
<dbReference type="InterPro" id="IPR002192">
    <property type="entry name" value="PPDK_AMP/ATP-bd"/>
</dbReference>
<dbReference type="PROSITE" id="PS00742">
    <property type="entry name" value="PEP_ENZYMES_2"/>
    <property type="match status" value="1"/>
</dbReference>
<dbReference type="Gene3D" id="3.20.20.60">
    <property type="entry name" value="Phosphoenolpyruvate-binding domains"/>
    <property type="match status" value="1"/>
</dbReference>
<dbReference type="KEGG" id="sniv:SFSGTM_17140"/>
<dbReference type="InterPro" id="IPR018274">
    <property type="entry name" value="PEP_util_AS"/>
</dbReference>
<dbReference type="Gene3D" id="3.30.1490.20">
    <property type="entry name" value="ATP-grasp fold, A domain"/>
    <property type="match status" value="1"/>
</dbReference>
<keyword evidence="20" id="KW-1185">Reference proteome</keyword>
<dbReference type="UniPathway" id="UPA00138"/>
<comment type="pathway">
    <text evidence="3 15">Carbohydrate biosynthesis; gluconeogenesis.</text>
</comment>
<dbReference type="Pfam" id="PF00391">
    <property type="entry name" value="PEP-utilizers"/>
    <property type="match status" value="1"/>
</dbReference>
<evidence type="ECO:0000256" key="10">
    <source>
        <dbReference type="ARBA" id="ARBA00022777"/>
    </source>
</evidence>
<evidence type="ECO:0000256" key="2">
    <source>
        <dbReference type="ARBA" id="ARBA00002988"/>
    </source>
</evidence>
<evidence type="ECO:0000256" key="3">
    <source>
        <dbReference type="ARBA" id="ARBA00004742"/>
    </source>
</evidence>
<dbReference type="Proteomes" id="UP000463939">
    <property type="component" value="Chromosome"/>
</dbReference>
<evidence type="ECO:0000256" key="8">
    <source>
        <dbReference type="ARBA" id="ARBA00022723"/>
    </source>
</evidence>
<feature type="domain" description="PEP-utilising enzyme mobile" evidence="16">
    <location>
        <begin position="390"/>
        <end position="461"/>
    </location>
</feature>
<sequence>MTNNYIRWFEDITLDDIASVGGKNASLGEMYRELSPQGVKVPNGFAITAAAYRSLLAQSGIASALHDAMDNLNADDMNDLAQRGARAREIIYNAPLADELITQILLAYAALKAEYGNELSLAVRSSATAEDLPTASFAGQQDTFLNISGDNELLEACKRCFASLFTDRAIHYRIDQGFDHFDVALSIGVMKMVRSDIAASGVMFSLDTETGFNDVVFITGAYGLGENVVQGTVEPDEFYVHKPTFKLRHRMVLRRRLGGKKIKMIYTAETATSPTRNIATPEADQARFCISDAEVLTLADYALKVESHYSQKIGHNRPMDMEWAKDGIDGQLYMVQARPETVNSQRTKNILEVFQLDGEGEVLITGNAVGARIAAGTIHVIADATHLSEFQAGEILVADTTSPDWEPVMKIASAIVTNRGGRTCHAAIIARELGIPAIVGTDSATTTLINGEKATVSCAEGETGKVYRGEIPFHVAQTDLAELARPATEIMINIGNPDIAFKTAQLPNDGVGLARMEFIITQAIKAHPMALLHPDRITDTSVRDKITALTQGYKDGADFFVSRLAEGVGTIAAAFYPKPVVLRMSDFKSNEYASLLGGQDFEPTEANPMIGFRGASRYAHPAYADGFRLECQAMKRVREEMGLSNVILMLPFVRRVAEADAVLAKMAEFGLKRGENGLQIYAMCEVPNNVILIDQFAKRFDGFSIGSNDLTQLTLGVDRDSEIVAFDYDERDDGVKAMIQLAVEGCRRNQIHSGLCGQAPSDYPEMAEFLVHLGINSISLNPDSVLATTRRILALEAQLGRAPRTLPGELS</sequence>
<dbReference type="Pfam" id="PF01326">
    <property type="entry name" value="PPDK_N"/>
    <property type="match status" value="1"/>
</dbReference>
<evidence type="ECO:0000256" key="12">
    <source>
        <dbReference type="ARBA" id="ARBA00022842"/>
    </source>
</evidence>
<keyword evidence="19" id="KW-0670">Pyruvate</keyword>
<dbReference type="Gene3D" id="3.30.470.20">
    <property type="entry name" value="ATP-grasp fold, B domain"/>
    <property type="match status" value="1"/>
</dbReference>
<dbReference type="Pfam" id="PF02896">
    <property type="entry name" value="PEP-utilizers_C"/>
    <property type="match status" value="1"/>
</dbReference>
<protein>
    <recommendedName>
        <fullName evidence="6 15">Phosphoenolpyruvate synthase</fullName>
        <shortName evidence="15">PEP synthase</shortName>
        <ecNumber evidence="5 15">2.7.9.2</ecNumber>
    </recommendedName>
    <alternativeName>
        <fullName evidence="13 15">Pyruvate, water dikinase</fullName>
    </alternativeName>
</protein>
<dbReference type="FunFam" id="3.30.470.20:FF:000017">
    <property type="entry name" value="Phosphoenolpyruvate synthase"/>
    <property type="match status" value="1"/>
</dbReference>
<dbReference type="GO" id="GO:0005524">
    <property type="term" value="F:ATP binding"/>
    <property type="evidence" value="ECO:0007669"/>
    <property type="project" value="UniProtKB-KW"/>
</dbReference>
<dbReference type="InterPro" id="IPR036637">
    <property type="entry name" value="Phosphohistidine_dom_sf"/>
</dbReference>